<feature type="repeat" description="ANK" evidence="1">
    <location>
        <begin position="32"/>
        <end position="64"/>
    </location>
</feature>
<dbReference type="SMART" id="SM00248">
    <property type="entry name" value="ANK"/>
    <property type="match status" value="2"/>
</dbReference>
<organism evidence="2 3">
    <name type="scientific">Microtus ochrogaster</name>
    <name type="common">Prairie vole</name>
    <dbReference type="NCBI Taxonomy" id="79684"/>
    <lineage>
        <taxon>Eukaryota</taxon>
        <taxon>Metazoa</taxon>
        <taxon>Chordata</taxon>
        <taxon>Craniata</taxon>
        <taxon>Vertebrata</taxon>
        <taxon>Euteleostomi</taxon>
        <taxon>Mammalia</taxon>
        <taxon>Eutheria</taxon>
        <taxon>Euarchontoglires</taxon>
        <taxon>Glires</taxon>
        <taxon>Rodentia</taxon>
        <taxon>Myomorpha</taxon>
        <taxon>Muroidea</taxon>
        <taxon>Cricetidae</taxon>
        <taxon>Arvicolinae</taxon>
        <taxon>Microtus</taxon>
    </lineage>
</organism>
<proteinExistence type="predicted"/>
<reference evidence="2" key="1">
    <citation type="submission" date="2020-03" db="EMBL/GenBank/DDBJ databases">
        <title>Studies in the Genomics of Life Span.</title>
        <authorList>
            <person name="Glass D."/>
        </authorList>
    </citation>
    <scope>NUCLEOTIDE SEQUENCE</scope>
    <source>
        <strain evidence="2">LTLLF</strain>
        <tissue evidence="2">Muscle</tissue>
    </source>
</reference>
<evidence type="ECO:0000313" key="3">
    <source>
        <dbReference type="Proteomes" id="UP000710432"/>
    </source>
</evidence>
<dbReference type="PANTHER" id="PTHR24147">
    <property type="entry name" value="ANKYRIN REPEAT DOMAIN 36-RELATED"/>
    <property type="match status" value="1"/>
</dbReference>
<dbReference type="Proteomes" id="UP000710432">
    <property type="component" value="Unassembled WGS sequence"/>
</dbReference>
<dbReference type="PROSITE" id="PS50088">
    <property type="entry name" value="ANK_REPEAT"/>
    <property type="match status" value="1"/>
</dbReference>
<evidence type="ECO:0000313" key="2">
    <source>
        <dbReference type="EMBL" id="KAH0520002.1"/>
    </source>
</evidence>
<dbReference type="PANTHER" id="PTHR24147:SF64">
    <property type="entry name" value="ANKYRIN REPEAT DOMAIN-CONTAINING PROTEIN 19-RELATED"/>
    <property type="match status" value="1"/>
</dbReference>
<dbReference type="InterPro" id="IPR036770">
    <property type="entry name" value="Ankyrin_rpt-contain_sf"/>
</dbReference>
<evidence type="ECO:0000256" key="1">
    <source>
        <dbReference type="PROSITE-ProRule" id="PRU00023"/>
    </source>
</evidence>
<dbReference type="Gene3D" id="1.25.40.20">
    <property type="entry name" value="Ankyrin repeat-containing domain"/>
    <property type="match status" value="1"/>
</dbReference>
<sequence>SSLHYASAHNHPNVVTLLSSNDCTDINMKDDEGCTPLIKAAQRDNVECISILLMHGADPHIVDDSGDADQLSANCWSIM</sequence>
<keyword evidence="1" id="KW-0040">ANK repeat</keyword>
<dbReference type="Pfam" id="PF12796">
    <property type="entry name" value="Ank_2"/>
    <property type="match status" value="1"/>
</dbReference>
<accession>A0A8J6GZX2</accession>
<dbReference type="PROSITE" id="PS50297">
    <property type="entry name" value="ANK_REP_REGION"/>
    <property type="match status" value="1"/>
</dbReference>
<dbReference type="AlphaFoldDB" id="A0A8J6GZX2"/>
<gene>
    <name evidence="2" type="ORF">LTLLF_109270</name>
</gene>
<feature type="non-terminal residue" evidence="2">
    <location>
        <position position="1"/>
    </location>
</feature>
<protein>
    <submittedName>
        <fullName evidence="2">Ankyrin repeat domain-containing protein 26</fullName>
    </submittedName>
</protein>
<dbReference type="EMBL" id="JAATJU010001347">
    <property type="protein sequence ID" value="KAH0520002.1"/>
    <property type="molecule type" value="Genomic_DNA"/>
</dbReference>
<comment type="caution">
    <text evidence="2">The sequence shown here is derived from an EMBL/GenBank/DDBJ whole genome shotgun (WGS) entry which is preliminary data.</text>
</comment>
<dbReference type="SUPFAM" id="SSF48403">
    <property type="entry name" value="Ankyrin repeat"/>
    <property type="match status" value="1"/>
</dbReference>
<dbReference type="InterPro" id="IPR050657">
    <property type="entry name" value="Ankyrin_repeat_domain"/>
</dbReference>
<dbReference type="InterPro" id="IPR002110">
    <property type="entry name" value="Ankyrin_rpt"/>
</dbReference>
<name>A0A8J6GZX2_MICOH</name>